<protein>
    <recommendedName>
        <fullName evidence="7">Rhodopsin domain-containing protein</fullName>
    </recommendedName>
</protein>
<dbReference type="InterPro" id="IPR049326">
    <property type="entry name" value="Rhodopsin_dom_fungi"/>
</dbReference>
<sequence>MLLDLRNSIVTTETTPYSTWTQEPSAGDVAQLLVNVCIAFAILETFFIFSFILSWHFNKDNNTNNTKGVYALILAGYVFCFGGVVIGVLKITMGGAGYHVDILPPKTIRRMLQLVKAHEVIYVMSIPFPKLAILCLYLRLFTSRISRAILYATAFIIIATALFGLIATFTNCRPLNAFWNPAIKATCTMDVMMAFRFYSVPNIATDVVMVLLPTPALYRLNVSTLAKVGVALTFAICTLGIVTAAMRFVAFLHVNVFQDITYLCVSTSSWSIIEPGVYLMAATVPTLQPLLRRLFQRTAQRTISCHNTPQIPNSSFKNGAPGTPIIERPRLSKKQSEKEMVATIGRAPSRNVVLDDYHNIQYGAGRAPSRNVGIRYGSGIYSVRSEDDESMVCADAIVHEMMGQQGRNPDGTLQVWSLQPIVVSPLATSFYFDDNV</sequence>
<gene>
    <name evidence="8" type="ORF">K458DRAFT_382273</name>
</gene>
<organism evidence="8 9">
    <name type="scientific">Lentithecium fluviatile CBS 122367</name>
    <dbReference type="NCBI Taxonomy" id="1168545"/>
    <lineage>
        <taxon>Eukaryota</taxon>
        <taxon>Fungi</taxon>
        <taxon>Dikarya</taxon>
        <taxon>Ascomycota</taxon>
        <taxon>Pezizomycotina</taxon>
        <taxon>Dothideomycetes</taxon>
        <taxon>Pleosporomycetidae</taxon>
        <taxon>Pleosporales</taxon>
        <taxon>Massarineae</taxon>
        <taxon>Lentitheciaceae</taxon>
        <taxon>Lentithecium</taxon>
    </lineage>
</organism>
<dbReference type="PANTHER" id="PTHR33048">
    <property type="entry name" value="PTH11-LIKE INTEGRAL MEMBRANE PROTEIN (AFU_ORTHOLOGUE AFUA_5G11245)"/>
    <property type="match status" value="1"/>
</dbReference>
<comment type="similarity">
    <text evidence="5">Belongs to the SAT4 family.</text>
</comment>
<evidence type="ECO:0000313" key="9">
    <source>
        <dbReference type="Proteomes" id="UP000799291"/>
    </source>
</evidence>
<evidence type="ECO:0000256" key="1">
    <source>
        <dbReference type="ARBA" id="ARBA00004141"/>
    </source>
</evidence>
<dbReference type="AlphaFoldDB" id="A0A6G1JJN2"/>
<feature type="transmembrane region" description="Helical" evidence="6">
    <location>
        <begin position="230"/>
        <end position="252"/>
    </location>
</feature>
<reference evidence="8" key="1">
    <citation type="journal article" date="2020" name="Stud. Mycol.">
        <title>101 Dothideomycetes genomes: a test case for predicting lifestyles and emergence of pathogens.</title>
        <authorList>
            <person name="Haridas S."/>
            <person name="Albert R."/>
            <person name="Binder M."/>
            <person name="Bloem J."/>
            <person name="Labutti K."/>
            <person name="Salamov A."/>
            <person name="Andreopoulos B."/>
            <person name="Baker S."/>
            <person name="Barry K."/>
            <person name="Bills G."/>
            <person name="Bluhm B."/>
            <person name="Cannon C."/>
            <person name="Castanera R."/>
            <person name="Culley D."/>
            <person name="Daum C."/>
            <person name="Ezra D."/>
            <person name="Gonzalez J."/>
            <person name="Henrissat B."/>
            <person name="Kuo A."/>
            <person name="Liang C."/>
            <person name="Lipzen A."/>
            <person name="Lutzoni F."/>
            <person name="Magnuson J."/>
            <person name="Mondo S."/>
            <person name="Nolan M."/>
            <person name="Ohm R."/>
            <person name="Pangilinan J."/>
            <person name="Park H.-J."/>
            <person name="Ramirez L."/>
            <person name="Alfaro M."/>
            <person name="Sun H."/>
            <person name="Tritt A."/>
            <person name="Yoshinaga Y."/>
            <person name="Zwiers L.-H."/>
            <person name="Turgeon B."/>
            <person name="Goodwin S."/>
            <person name="Spatafora J."/>
            <person name="Crous P."/>
            <person name="Grigoriev I."/>
        </authorList>
    </citation>
    <scope>NUCLEOTIDE SEQUENCE</scope>
    <source>
        <strain evidence="8">CBS 122367</strain>
    </source>
</reference>
<dbReference type="PANTHER" id="PTHR33048:SF156">
    <property type="entry name" value="INTEGRAL MEMBRANE PROTEIN"/>
    <property type="match status" value="1"/>
</dbReference>
<keyword evidence="2 6" id="KW-0812">Transmembrane</keyword>
<dbReference type="EMBL" id="MU005570">
    <property type="protein sequence ID" value="KAF2690696.1"/>
    <property type="molecule type" value="Genomic_DNA"/>
</dbReference>
<evidence type="ECO:0000259" key="7">
    <source>
        <dbReference type="Pfam" id="PF20684"/>
    </source>
</evidence>
<keyword evidence="9" id="KW-1185">Reference proteome</keyword>
<feature type="transmembrane region" description="Helical" evidence="6">
    <location>
        <begin position="148"/>
        <end position="169"/>
    </location>
</feature>
<accession>A0A6G1JJN2</accession>
<keyword evidence="3 6" id="KW-1133">Transmembrane helix</keyword>
<keyword evidence="4 6" id="KW-0472">Membrane</keyword>
<feature type="transmembrane region" description="Helical" evidence="6">
    <location>
        <begin position="198"/>
        <end position="218"/>
    </location>
</feature>
<feature type="domain" description="Rhodopsin" evidence="7">
    <location>
        <begin position="72"/>
        <end position="293"/>
    </location>
</feature>
<name>A0A6G1JJN2_9PLEO</name>
<evidence type="ECO:0000256" key="6">
    <source>
        <dbReference type="SAM" id="Phobius"/>
    </source>
</evidence>
<feature type="transmembrane region" description="Helical" evidence="6">
    <location>
        <begin position="120"/>
        <end position="141"/>
    </location>
</feature>
<comment type="subcellular location">
    <subcellularLocation>
        <location evidence="1">Membrane</location>
        <topology evidence="1">Multi-pass membrane protein</topology>
    </subcellularLocation>
</comment>
<dbReference type="Pfam" id="PF20684">
    <property type="entry name" value="Fung_rhodopsin"/>
    <property type="match status" value="1"/>
</dbReference>
<evidence type="ECO:0000256" key="2">
    <source>
        <dbReference type="ARBA" id="ARBA00022692"/>
    </source>
</evidence>
<feature type="transmembrane region" description="Helical" evidence="6">
    <location>
        <begin position="32"/>
        <end position="57"/>
    </location>
</feature>
<dbReference type="Proteomes" id="UP000799291">
    <property type="component" value="Unassembled WGS sequence"/>
</dbReference>
<evidence type="ECO:0000313" key="8">
    <source>
        <dbReference type="EMBL" id="KAF2690696.1"/>
    </source>
</evidence>
<dbReference type="InterPro" id="IPR052337">
    <property type="entry name" value="SAT4-like"/>
</dbReference>
<proteinExistence type="inferred from homology"/>
<evidence type="ECO:0000256" key="5">
    <source>
        <dbReference type="ARBA" id="ARBA00038359"/>
    </source>
</evidence>
<feature type="transmembrane region" description="Helical" evidence="6">
    <location>
        <begin position="69"/>
        <end position="89"/>
    </location>
</feature>
<dbReference type="GO" id="GO:0016020">
    <property type="term" value="C:membrane"/>
    <property type="evidence" value="ECO:0007669"/>
    <property type="project" value="UniProtKB-SubCell"/>
</dbReference>
<evidence type="ECO:0000256" key="3">
    <source>
        <dbReference type="ARBA" id="ARBA00022989"/>
    </source>
</evidence>
<evidence type="ECO:0000256" key="4">
    <source>
        <dbReference type="ARBA" id="ARBA00023136"/>
    </source>
</evidence>
<dbReference type="OrthoDB" id="5329176at2759"/>